<evidence type="ECO:0000313" key="3">
    <source>
        <dbReference type="EMBL" id="QQP58410.1"/>
    </source>
</evidence>
<reference evidence="3" key="2">
    <citation type="journal article" name="Sci. Data">
        <title>Chromosome-scale genome assembly of the sea louse Caligus rogercresseyi by SMRT sequencing and Hi-C analysis.</title>
        <authorList>
            <person name="Gallardo-Escarate C."/>
            <person name="Valenzuela-Munoz V."/>
            <person name="Nunez-Acuna G."/>
            <person name="Valenzuela-Miranda D."/>
            <person name="Goncalves A.T."/>
            <person name="Escobar-Sepulveda H."/>
            <person name="Liachko I."/>
            <person name="Nelson B."/>
            <person name="Roberts S."/>
            <person name="Warren W."/>
        </authorList>
    </citation>
    <scope>NUCLEOTIDE SEQUENCE</scope>
    <source>
        <tissue evidence="3">Whole tissue</tissue>
    </source>
</reference>
<gene>
    <name evidence="3" type="ORF">FKW44_003721</name>
    <name evidence="2" type="ORF">FKW44_024453</name>
</gene>
<accession>A0A7T8KM08</accession>
<evidence type="ECO:0000256" key="1">
    <source>
        <dbReference type="SAM" id="MobiDB-lite"/>
    </source>
</evidence>
<dbReference type="Proteomes" id="UP000595437">
    <property type="component" value="Chromosome 2"/>
</dbReference>
<keyword evidence="4" id="KW-1185">Reference proteome</keyword>
<evidence type="ECO:0000313" key="2">
    <source>
        <dbReference type="EMBL" id="QQP33164.1"/>
    </source>
</evidence>
<organism evidence="3 4">
    <name type="scientific">Caligus rogercresseyi</name>
    <name type="common">Sea louse</name>
    <dbReference type="NCBI Taxonomy" id="217165"/>
    <lineage>
        <taxon>Eukaryota</taxon>
        <taxon>Metazoa</taxon>
        <taxon>Ecdysozoa</taxon>
        <taxon>Arthropoda</taxon>
        <taxon>Crustacea</taxon>
        <taxon>Multicrustacea</taxon>
        <taxon>Hexanauplia</taxon>
        <taxon>Copepoda</taxon>
        <taxon>Siphonostomatoida</taxon>
        <taxon>Caligidae</taxon>
        <taxon>Caligus</taxon>
    </lineage>
</organism>
<protein>
    <submittedName>
        <fullName evidence="3">Uncharacterized protein</fullName>
    </submittedName>
</protein>
<reference evidence="4" key="1">
    <citation type="submission" date="2021-01" db="EMBL/GenBank/DDBJ databases">
        <title>Caligus Genome Assembly.</title>
        <authorList>
            <person name="Gallardo-Escarate C."/>
        </authorList>
    </citation>
    <scope>NUCLEOTIDE SEQUENCE [LARGE SCALE GENOMIC DNA]</scope>
</reference>
<sequence length="75" mass="8538">MFPTCSFQPLWRKVNPQEFLFRLIISYSFDPKNSSSLLSIVHGDPQDSTEGVFTHCQGRPGRRKTSMTSHSTDFG</sequence>
<dbReference type="Proteomes" id="UP000595437">
    <property type="component" value="Chromosome 19"/>
</dbReference>
<name>A0A7T8KM08_CALRO</name>
<dbReference type="EMBL" id="CP045891">
    <property type="protein sequence ID" value="QQP58410.1"/>
    <property type="molecule type" value="Genomic_DNA"/>
</dbReference>
<proteinExistence type="predicted"/>
<dbReference type="AlphaFoldDB" id="A0A7T8KM08"/>
<feature type="region of interest" description="Disordered" evidence="1">
    <location>
        <begin position="49"/>
        <end position="75"/>
    </location>
</feature>
<feature type="compositionally biased region" description="Polar residues" evidence="1">
    <location>
        <begin position="66"/>
        <end position="75"/>
    </location>
</feature>
<dbReference type="EMBL" id="CP045908">
    <property type="protein sequence ID" value="QQP33164.1"/>
    <property type="molecule type" value="Genomic_DNA"/>
</dbReference>
<evidence type="ECO:0000313" key="4">
    <source>
        <dbReference type="Proteomes" id="UP000595437"/>
    </source>
</evidence>